<dbReference type="CDD" id="cd00201">
    <property type="entry name" value="WW"/>
    <property type="match status" value="2"/>
</dbReference>
<dbReference type="PANTHER" id="PTHR11864">
    <property type="entry name" value="PRE-MRNA-PROCESSING PROTEIN PRP40"/>
    <property type="match status" value="1"/>
</dbReference>
<feature type="compositionally biased region" description="Basic and acidic residues" evidence="1">
    <location>
        <begin position="639"/>
        <end position="712"/>
    </location>
</feature>
<dbReference type="InterPro" id="IPR039726">
    <property type="entry name" value="Prp40-like"/>
</dbReference>
<feature type="domain" description="FF" evidence="3">
    <location>
        <begin position="505"/>
        <end position="561"/>
    </location>
</feature>
<dbReference type="SUPFAM" id="SSF51045">
    <property type="entry name" value="WW domain"/>
    <property type="match status" value="2"/>
</dbReference>
<dbReference type="SMART" id="SM00456">
    <property type="entry name" value="WW"/>
    <property type="match status" value="2"/>
</dbReference>
<feature type="domain" description="FF" evidence="3">
    <location>
        <begin position="222"/>
        <end position="278"/>
    </location>
</feature>
<feature type="region of interest" description="Disordered" evidence="1">
    <location>
        <begin position="89"/>
        <end position="121"/>
    </location>
</feature>
<reference evidence="4 5" key="1">
    <citation type="submission" date="2018-06" db="EMBL/GenBank/DDBJ databases">
        <title>Complete Genomes of Monosporascus.</title>
        <authorList>
            <person name="Robinson A.J."/>
            <person name="Natvig D.O."/>
        </authorList>
    </citation>
    <scope>NUCLEOTIDE SEQUENCE [LARGE SCALE GENOMIC DNA]</scope>
    <source>
        <strain evidence="4 5">CBS 609.92</strain>
    </source>
</reference>
<evidence type="ECO:0000313" key="4">
    <source>
        <dbReference type="EMBL" id="RYO79909.1"/>
    </source>
</evidence>
<dbReference type="InterPro" id="IPR002713">
    <property type="entry name" value="FF_domain"/>
</dbReference>
<feature type="compositionally biased region" description="Basic and acidic residues" evidence="1">
    <location>
        <begin position="578"/>
        <end position="629"/>
    </location>
</feature>
<dbReference type="InterPro" id="IPR001202">
    <property type="entry name" value="WW_dom"/>
</dbReference>
<dbReference type="Gene3D" id="2.20.70.10">
    <property type="match status" value="2"/>
</dbReference>
<comment type="caution">
    <text evidence="4">The sequence shown here is derived from an EMBL/GenBank/DDBJ whole genome shotgun (WGS) entry which is preliminary data.</text>
</comment>
<dbReference type="Pfam" id="PF25432">
    <property type="entry name" value="FF_PRPF40A"/>
    <property type="match status" value="1"/>
</dbReference>
<feature type="domain" description="FF" evidence="3">
    <location>
        <begin position="368"/>
        <end position="430"/>
    </location>
</feature>
<feature type="domain" description="FF" evidence="3">
    <location>
        <begin position="153"/>
        <end position="210"/>
    </location>
</feature>
<dbReference type="SMART" id="SM00441">
    <property type="entry name" value="FF"/>
    <property type="match status" value="5"/>
</dbReference>
<dbReference type="PANTHER" id="PTHR11864:SF0">
    <property type="entry name" value="PRP40 PRE-MRNA PROCESSING FACTOR 40 HOMOLOG A (YEAST)"/>
    <property type="match status" value="1"/>
</dbReference>
<feature type="region of interest" description="Disordered" evidence="1">
    <location>
        <begin position="563"/>
        <end position="810"/>
    </location>
</feature>
<evidence type="ECO:0008006" key="6">
    <source>
        <dbReference type="Google" id="ProtNLM"/>
    </source>
</evidence>
<evidence type="ECO:0000259" key="2">
    <source>
        <dbReference type="PROSITE" id="PS50020"/>
    </source>
</evidence>
<feature type="compositionally biased region" description="Basic and acidic residues" evidence="1">
    <location>
        <begin position="747"/>
        <end position="771"/>
    </location>
</feature>
<keyword evidence="5" id="KW-1185">Reference proteome</keyword>
<dbReference type="InterPro" id="IPR036517">
    <property type="entry name" value="FF_domain_sf"/>
</dbReference>
<dbReference type="PROSITE" id="PS51676">
    <property type="entry name" value="FF"/>
    <property type="match status" value="4"/>
</dbReference>
<organism evidence="4 5">
    <name type="scientific">Monosporascus cannonballus</name>
    <dbReference type="NCBI Taxonomy" id="155416"/>
    <lineage>
        <taxon>Eukaryota</taxon>
        <taxon>Fungi</taxon>
        <taxon>Dikarya</taxon>
        <taxon>Ascomycota</taxon>
        <taxon>Pezizomycotina</taxon>
        <taxon>Sordariomycetes</taxon>
        <taxon>Xylariomycetidae</taxon>
        <taxon>Xylariales</taxon>
        <taxon>Xylariales incertae sedis</taxon>
        <taxon>Monosporascus</taxon>
    </lineage>
</organism>
<evidence type="ECO:0000259" key="3">
    <source>
        <dbReference type="PROSITE" id="PS51676"/>
    </source>
</evidence>
<dbReference type="Gene3D" id="1.10.10.440">
    <property type="entry name" value="FF domain"/>
    <property type="match status" value="4"/>
</dbReference>
<feature type="compositionally biased region" description="Pro residues" evidence="1">
    <location>
        <begin position="782"/>
        <end position="791"/>
    </location>
</feature>
<protein>
    <recommendedName>
        <fullName evidence="6">Pre-mRNA-processing protein prp40</fullName>
    </recommendedName>
</protein>
<dbReference type="PROSITE" id="PS01159">
    <property type="entry name" value="WW_DOMAIN_1"/>
    <property type="match status" value="2"/>
</dbReference>
<dbReference type="Proteomes" id="UP000294003">
    <property type="component" value="Unassembled WGS sequence"/>
</dbReference>
<feature type="compositionally biased region" description="Basic and acidic residues" evidence="1">
    <location>
        <begin position="719"/>
        <end position="734"/>
    </location>
</feature>
<dbReference type="Pfam" id="PF01846">
    <property type="entry name" value="FF"/>
    <property type="match status" value="3"/>
</dbReference>
<name>A0ABY0GYR7_9PEZI</name>
<gene>
    <name evidence="4" type="ORF">DL762_007916</name>
</gene>
<dbReference type="EMBL" id="QJNS01000309">
    <property type="protein sequence ID" value="RYO79909.1"/>
    <property type="molecule type" value="Genomic_DNA"/>
</dbReference>
<dbReference type="Pfam" id="PF00397">
    <property type="entry name" value="WW"/>
    <property type="match status" value="2"/>
</dbReference>
<feature type="region of interest" description="Disordered" evidence="1">
    <location>
        <begin position="1"/>
        <end position="20"/>
    </location>
</feature>
<dbReference type="SUPFAM" id="SSF81698">
    <property type="entry name" value="FF domain"/>
    <property type="match status" value="5"/>
</dbReference>
<dbReference type="InterPro" id="IPR036020">
    <property type="entry name" value="WW_dom_sf"/>
</dbReference>
<sequence length="810" mass="96911">MNGANGHYGQPNPWQEYKSPDGRVYYYNSITKATQWTKPEELMSPAERALANQPWKEYTAEGGRKYWYNTETKQSSWEMPEVYRKALGREDSIPSTPAPHTPYTPGGDRGGYQGSGYDQHRDQRDVFPESRQLTYGNDPRVQAFVPATNEPEYATPEEAHAAFIKLLRRSGVQPDWSWEQAMRATIKDPQYRAIKDPKDRKAAFEQYCQDMIVQDKEKQKERLAKLRADFATMLKSHPEIKYYTRWKTARPMIERETIFRSTNDEEERRQLFEDYIVELKKAHVENQANLRKSAMDGLIELLPKLELEPYTRWSEAQGILKATAPFQNEEKYKTLTNFDILTAFQNHIKALERSFNETRQRQKNKRLRAERKNRDAFVDLLQELRRAGKVKAGTKWKQIFPLIENDERFRNICGQGGSSPLDLFWDVVEEEERALRGTRNDILDVMDDNRFEFTPKTTFDEFTLVLKNDRRTANIDRDILTLVFERLQERKSKRSDEDKHPERQQRRAIDDLRSYIKHLDPPLVADDTWEKVRPRLVRAPEFQAVHSEEARRGAFEKVLRRVKEREDDERDRHRRRERSPDRGTYRDRDRGDRSHRSERARPPRHSRTPEPDAYEADRRKAIAEREKNYRKSSMAESLLSDRRPSDSYRDRDVRERDRDRDRDRERDRERERERERDRDRDRDRDYRPRPRRDDPPSHYDRERRDREEERERSYRRRVERGPIEELPYGDERPTSSRRRRAEDEDELGRRDSRDSKRLKRERTPRERSPHRDGRHKTRTPPAVQPPQPQPPAKEDPGVHSGSEEGEIEED</sequence>
<evidence type="ECO:0000313" key="5">
    <source>
        <dbReference type="Proteomes" id="UP000294003"/>
    </source>
</evidence>
<proteinExistence type="predicted"/>
<dbReference type="PROSITE" id="PS50020">
    <property type="entry name" value="WW_DOMAIN_2"/>
    <property type="match status" value="2"/>
</dbReference>
<accession>A0ABY0GYR7</accession>
<evidence type="ECO:0000256" key="1">
    <source>
        <dbReference type="SAM" id="MobiDB-lite"/>
    </source>
</evidence>
<feature type="domain" description="WW" evidence="2">
    <location>
        <begin position="8"/>
        <end position="41"/>
    </location>
</feature>
<feature type="domain" description="WW" evidence="2">
    <location>
        <begin position="54"/>
        <end position="82"/>
    </location>
</feature>